<keyword evidence="3" id="KW-1185">Reference proteome</keyword>
<dbReference type="SUPFAM" id="SSF53474">
    <property type="entry name" value="alpha/beta-Hydrolases"/>
    <property type="match status" value="1"/>
</dbReference>
<dbReference type="GO" id="GO:0047989">
    <property type="term" value="F:hydroxybutyrate-dimer hydrolase activity"/>
    <property type="evidence" value="ECO:0007669"/>
    <property type="project" value="InterPro"/>
</dbReference>
<proteinExistence type="predicted"/>
<dbReference type="GO" id="GO:0019605">
    <property type="term" value="P:butyrate metabolic process"/>
    <property type="evidence" value="ECO:0007669"/>
    <property type="project" value="InterPro"/>
</dbReference>
<dbReference type="RefSeq" id="WP_138987251.1">
    <property type="nucleotide sequence ID" value="NZ_CP043869.1"/>
</dbReference>
<dbReference type="Pfam" id="PF10605">
    <property type="entry name" value="3HBOH"/>
    <property type="match status" value="1"/>
</dbReference>
<dbReference type="InterPro" id="IPR029058">
    <property type="entry name" value="AB_hydrolase_fold"/>
</dbReference>
<dbReference type="PROSITE" id="PS51257">
    <property type="entry name" value="PROKAR_LIPOPROTEIN"/>
    <property type="match status" value="1"/>
</dbReference>
<accession>A0A5P1RAJ2</accession>
<organism evidence="2 3">
    <name type="scientific">Neptunomonas concharum</name>
    <dbReference type="NCBI Taxonomy" id="1031538"/>
    <lineage>
        <taxon>Bacteria</taxon>
        <taxon>Pseudomonadati</taxon>
        <taxon>Pseudomonadota</taxon>
        <taxon>Gammaproteobacteria</taxon>
        <taxon>Oceanospirillales</taxon>
        <taxon>Oceanospirillaceae</taxon>
        <taxon>Neptunomonas</taxon>
    </lineage>
</organism>
<name>A0A5P1RAJ2_9GAMM</name>
<dbReference type="EMBL" id="CP043869">
    <property type="protein sequence ID" value="QEQ96640.1"/>
    <property type="molecule type" value="Genomic_DNA"/>
</dbReference>
<dbReference type="InterPro" id="IPR016582">
    <property type="entry name" value="OHBut_olig_hydro_put"/>
</dbReference>
<sequence>MQFSKPWIYMGVPITGALLILGGCNNSKNSNTNPPATIPFKLGEVISNSYDGVSDGLLAALGLSGIQGTAPSYADPMNPTKEELRRHTLFLNYTALVDKTDAGGFGRIYGPMDDTTFAGKEYLAFVGEGLNRATLMVQIPDSFNPKAPCIVAAASSGSRGVYGAVATSGSWGLEKGCAIAYTDANKGTGAVDLSQKKGFGLQMEPLDLSSEAELSFRVPTQSNVSSPSEEYAGVALPTAVQVDEFIASNPNRYAFKHAHSQKNIEKDWGLHTLQAIKFAFQQLNENYVEAIMPDNTLVIAASVSNGGAASLRAAEQDSESLIDAVVVGEPNINPKPATEPFSIKMGDSVVMDHSKPAYEYFALAELYAACASKAPENAGALFAELRGSVEPRCDALVAAGLLTDGTYEEEGTQAQAKLNAAGFLPESNKLLVGYAGIDLFQSLLATYGNAYTRSSVVDSLCHVSMAHVPTGTLTPGTNDTVATLSATSNGIPRTSNIYLIKDDAMGGPTLQILASSNNGTADYNAEGALCWYDLYMNAANPLHARLKQGIEEVKANGDLQGKPTIIVHGRSDALIPVNHSSRPYYVLNQQKEGADSKLRYYEVKNSQHLDSLNQLYASVGMNYVPIDYYFKQAMDLMYEHLTNGTILPPSQVVNAHAPVGNLQQADLPDINVLAPDLITIEDGNLVVPE</sequence>
<dbReference type="KEGG" id="ncu:F0U83_07895"/>
<reference evidence="2 3" key="1">
    <citation type="journal article" date="2019" name="Biochem. Eng. J.">
        <title>Metabolic engineering of the marine bacteria Neptunomonas concharum for the production of acetoin and meso-2,3-butanediol from acetate.</title>
        <authorList>
            <person name="Li W."/>
            <person name="Pu N."/>
            <person name="Liu C.-X."/>
            <person name="Yuan Q.-P."/>
            <person name="Li Z.-J."/>
        </authorList>
    </citation>
    <scope>NUCLEOTIDE SEQUENCE [LARGE SCALE GENOMIC DNA]</scope>
    <source>
        <strain evidence="2 3">JCM17730</strain>
    </source>
</reference>
<protein>
    <submittedName>
        <fullName evidence="2">D-(-)-3-hydroxybutyrate oligomer hydrolase</fullName>
    </submittedName>
</protein>
<dbReference type="GO" id="GO:0005615">
    <property type="term" value="C:extracellular space"/>
    <property type="evidence" value="ECO:0007669"/>
    <property type="project" value="InterPro"/>
</dbReference>
<dbReference type="Proteomes" id="UP000324760">
    <property type="component" value="Chromosome"/>
</dbReference>
<keyword evidence="1 2" id="KW-0378">Hydrolase</keyword>
<dbReference type="AlphaFoldDB" id="A0A5P1RAJ2"/>
<dbReference type="OrthoDB" id="4294477at2"/>
<gene>
    <name evidence="2" type="ORF">F0U83_07895</name>
</gene>
<evidence type="ECO:0000256" key="1">
    <source>
        <dbReference type="ARBA" id="ARBA00022801"/>
    </source>
</evidence>
<evidence type="ECO:0000313" key="3">
    <source>
        <dbReference type="Proteomes" id="UP000324760"/>
    </source>
</evidence>
<dbReference type="Gene3D" id="3.40.50.1820">
    <property type="entry name" value="alpha/beta hydrolase"/>
    <property type="match status" value="1"/>
</dbReference>
<evidence type="ECO:0000313" key="2">
    <source>
        <dbReference type="EMBL" id="QEQ96640.1"/>
    </source>
</evidence>